<organism evidence="3 4">
    <name type="scientific">Cohnella lubricantis</name>
    <dbReference type="NCBI Taxonomy" id="2163172"/>
    <lineage>
        <taxon>Bacteria</taxon>
        <taxon>Bacillati</taxon>
        <taxon>Bacillota</taxon>
        <taxon>Bacilli</taxon>
        <taxon>Bacillales</taxon>
        <taxon>Paenibacillaceae</taxon>
        <taxon>Cohnella</taxon>
    </lineage>
</organism>
<name>A0A841TF63_9BACL</name>
<keyword evidence="1" id="KW-1133">Transmembrane helix</keyword>
<proteinExistence type="predicted"/>
<comment type="caution">
    <text evidence="3">The sequence shown here is derived from an EMBL/GenBank/DDBJ whole genome shotgun (WGS) entry which is preliminary data.</text>
</comment>
<dbReference type="EMBL" id="JACJVN010000027">
    <property type="protein sequence ID" value="MBB6677111.1"/>
    <property type="molecule type" value="Genomic_DNA"/>
</dbReference>
<accession>A0A841TF63</accession>
<reference evidence="3 4" key="1">
    <citation type="submission" date="2020-08" db="EMBL/GenBank/DDBJ databases">
        <title>Cohnella phylogeny.</title>
        <authorList>
            <person name="Dunlap C."/>
        </authorList>
    </citation>
    <scope>NUCLEOTIDE SEQUENCE [LARGE SCALE GENOMIC DNA]</scope>
    <source>
        <strain evidence="3 4">DSM 103658</strain>
    </source>
</reference>
<feature type="transmembrane region" description="Helical" evidence="1">
    <location>
        <begin position="55"/>
        <end position="74"/>
    </location>
</feature>
<evidence type="ECO:0000259" key="2">
    <source>
        <dbReference type="Pfam" id="PF01478"/>
    </source>
</evidence>
<dbReference type="AlphaFoldDB" id="A0A841TF63"/>
<dbReference type="Pfam" id="PF01478">
    <property type="entry name" value="Peptidase_A24"/>
    <property type="match status" value="1"/>
</dbReference>
<evidence type="ECO:0000313" key="3">
    <source>
        <dbReference type="EMBL" id="MBB6677111.1"/>
    </source>
</evidence>
<feature type="transmembrane region" description="Helical" evidence="1">
    <location>
        <begin position="94"/>
        <end position="118"/>
    </location>
</feature>
<feature type="transmembrane region" description="Helical" evidence="1">
    <location>
        <begin position="139"/>
        <end position="160"/>
    </location>
</feature>
<dbReference type="GO" id="GO:0016020">
    <property type="term" value="C:membrane"/>
    <property type="evidence" value="ECO:0007669"/>
    <property type="project" value="InterPro"/>
</dbReference>
<dbReference type="GO" id="GO:0004190">
    <property type="term" value="F:aspartic-type endopeptidase activity"/>
    <property type="evidence" value="ECO:0007669"/>
    <property type="project" value="InterPro"/>
</dbReference>
<feature type="transmembrane region" description="Helical" evidence="1">
    <location>
        <begin position="29"/>
        <end position="48"/>
    </location>
</feature>
<evidence type="ECO:0000313" key="4">
    <source>
        <dbReference type="Proteomes" id="UP000574133"/>
    </source>
</evidence>
<keyword evidence="1" id="KW-0472">Membrane</keyword>
<dbReference type="Proteomes" id="UP000574133">
    <property type="component" value="Unassembled WGS sequence"/>
</dbReference>
<keyword evidence="4" id="KW-1185">Reference proteome</keyword>
<keyword evidence="1" id="KW-0812">Transmembrane</keyword>
<feature type="domain" description="Prepilin type IV endopeptidase peptidase" evidence="2">
    <location>
        <begin position="9"/>
        <end position="109"/>
    </location>
</feature>
<dbReference type="Gene3D" id="1.20.120.1220">
    <property type="match status" value="1"/>
</dbReference>
<sequence length="162" mass="16608">MNETVWAAVALLLGIALWTDVRRMEIPNGLTVTFAAAGLAYHGVAGGIEGLGHAGLGAAAGLLPLLIMYGLRGIGGGDVKWFAAFGAWAGANAAWQLVVLSILYAGGIAVLLLVLKLPGLRRIGAGIGRLWSQPSSGRFRGTMAFPFMLAVAPALVTLGVNS</sequence>
<dbReference type="InterPro" id="IPR000045">
    <property type="entry name" value="Prepilin_IV_endopep_pep"/>
</dbReference>
<evidence type="ECO:0000256" key="1">
    <source>
        <dbReference type="SAM" id="Phobius"/>
    </source>
</evidence>
<protein>
    <submittedName>
        <fullName evidence="3">Prepilin peptidase</fullName>
    </submittedName>
</protein>
<dbReference type="RefSeq" id="WP_185178397.1">
    <property type="nucleotide sequence ID" value="NZ_CBCSEP010000001.1"/>
</dbReference>
<gene>
    <name evidence="3" type="ORF">H4Q31_07200</name>
</gene>